<feature type="transmembrane region" description="Helical" evidence="8">
    <location>
        <begin position="294"/>
        <end position="311"/>
    </location>
</feature>
<comment type="catalytic activity">
    <reaction evidence="1">
        <text>ATP + protein L-histidine = ADP + protein N-phospho-L-histidine.</text>
        <dbReference type="EC" id="2.7.13.3"/>
    </reaction>
</comment>
<dbReference type="PANTHER" id="PTHR34220:SF7">
    <property type="entry name" value="SENSOR HISTIDINE KINASE YPDA"/>
    <property type="match status" value="1"/>
</dbReference>
<feature type="domain" description="HAMP" evidence="10">
    <location>
        <begin position="316"/>
        <end position="372"/>
    </location>
</feature>
<dbReference type="PRINTS" id="PR00344">
    <property type="entry name" value="BCTRLSENSOR"/>
</dbReference>
<evidence type="ECO:0000259" key="10">
    <source>
        <dbReference type="PROSITE" id="PS50885"/>
    </source>
</evidence>
<dbReference type="CDD" id="cd06225">
    <property type="entry name" value="HAMP"/>
    <property type="match status" value="1"/>
</dbReference>
<gene>
    <name evidence="11" type="ORF">DFR60_108103</name>
</gene>
<protein>
    <recommendedName>
        <fullName evidence="3">histidine kinase</fullName>
        <ecNumber evidence="3">2.7.13.3</ecNumber>
    </recommendedName>
</protein>
<dbReference type="InterPro" id="IPR005467">
    <property type="entry name" value="His_kinase_dom"/>
</dbReference>
<dbReference type="Gene3D" id="3.30.565.10">
    <property type="entry name" value="Histidine kinase-like ATPase, C-terminal domain"/>
    <property type="match status" value="1"/>
</dbReference>
<evidence type="ECO:0000256" key="8">
    <source>
        <dbReference type="SAM" id="Phobius"/>
    </source>
</evidence>
<organism evidence="11 12">
    <name type="scientific">Hungatella effluvii</name>
    <dbReference type="NCBI Taxonomy" id="1096246"/>
    <lineage>
        <taxon>Bacteria</taxon>
        <taxon>Bacillati</taxon>
        <taxon>Bacillota</taxon>
        <taxon>Clostridia</taxon>
        <taxon>Lachnospirales</taxon>
        <taxon>Lachnospiraceae</taxon>
        <taxon>Hungatella</taxon>
    </lineage>
</organism>
<feature type="domain" description="Histidine kinase" evidence="9">
    <location>
        <begin position="481"/>
        <end position="584"/>
    </location>
</feature>
<comment type="subcellular location">
    <subcellularLocation>
        <location evidence="2">Membrane</location>
    </subcellularLocation>
</comment>
<evidence type="ECO:0000313" key="11">
    <source>
        <dbReference type="EMBL" id="PXX52018.1"/>
    </source>
</evidence>
<keyword evidence="8" id="KW-0472">Membrane</keyword>
<evidence type="ECO:0000256" key="2">
    <source>
        <dbReference type="ARBA" id="ARBA00004370"/>
    </source>
</evidence>
<dbReference type="RefSeq" id="WP_110323834.1">
    <property type="nucleotide sequence ID" value="NZ_QJKD01000008.1"/>
</dbReference>
<dbReference type="AlphaFoldDB" id="A0A2V3Y4G4"/>
<dbReference type="PROSITE" id="PS50109">
    <property type="entry name" value="HIS_KIN"/>
    <property type="match status" value="1"/>
</dbReference>
<evidence type="ECO:0000256" key="4">
    <source>
        <dbReference type="ARBA" id="ARBA00022553"/>
    </source>
</evidence>
<dbReference type="SUPFAM" id="SSF158472">
    <property type="entry name" value="HAMP domain-like"/>
    <property type="match status" value="1"/>
</dbReference>
<dbReference type="InterPro" id="IPR050640">
    <property type="entry name" value="Bact_2-comp_sensor_kinase"/>
</dbReference>
<comment type="caution">
    <text evidence="11">The sequence shown here is derived from an EMBL/GenBank/DDBJ whole genome shotgun (WGS) entry which is preliminary data.</text>
</comment>
<keyword evidence="8" id="KW-1133">Transmembrane helix</keyword>
<dbReference type="Pfam" id="PF02518">
    <property type="entry name" value="HATPase_c"/>
    <property type="match status" value="1"/>
</dbReference>
<dbReference type="Pfam" id="PF00672">
    <property type="entry name" value="HAMP"/>
    <property type="match status" value="1"/>
</dbReference>
<dbReference type="EC" id="2.7.13.3" evidence="3"/>
<dbReference type="Gene3D" id="6.10.340.10">
    <property type="match status" value="1"/>
</dbReference>
<keyword evidence="12" id="KW-1185">Reference proteome</keyword>
<dbReference type="InterPro" id="IPR003660">
    <property type="entry name" value="HAMP_dom"/>
</dbReference>
<dbReference type="InterPro" id="IPR003594">
    <property type="entry name" value="HATPase_dom"/>
</dbReference>
<dbReference type="InterPro" id="IPR004358">
    <property type="entry name" value="Sig_transdc_His_kin-like_C"/>
</dbReference>
<dbReference type="SMART" id="SM00304">
    <property type="entry name" value="HAMP"/>
    <property type="match status" value="1"/>
</dbReference>
<dbReference type="PROSITE" id="PS50885">
    <property type="entry name" value="HAMP"/>
    <property type="match status" value="1"/>
</dbReference>
<keyword evidence="6 11" id="KW-0418">Kinase</keyword>
<keyword evidence="8" id="KW-0812">Transmembrane</keyword>
<name>A0A2V3Y4G4_9FIRM</name>
<dbReference type="GO" id="GO:0016020">
    <property type="term" value="C:membrane"/>
    <property type="evidence" value="ECO:0007669"/>
    <property type="project" value="UniProtKB-SubCell"/>
</dbReference>
<keyword evidence="7" id="KW-0902">Two-component regulatory system</keyword>
<dbReference type="PANTHER" id="PTHR34220">
    <property type="entry name" value="SENSOR HISTIDINE KINASE YPDA"/>
    <property type="match status" value="1"/>
</dbReference>
<reference evidence="11 12" key="1">
    <citation type="submission" date="2018-05" db="EMBL/GenBank/DDBJ databases">
        <title>Genomic Encyclopedia of Type Strains, Phase IV (KMG-IV): sequencing the most valuable type-strain genomes for metagenomic binning, comparative biology and taxonomic classification.</title>
        <authorList>
            <person name="Goeker M."/>
        </authorList>
    </citation>
    <scope>NUCLEOTIDE SEQUENCE [LARGE SCALE GENOMIC DNA]</scope>
    <source>
        <strain evidence="11 12">DSM 24995</strain>
    </source>
</reference>
<evidence type="ECO:0000256" key="6">
    <source>
        <dbReference type="ARBA" id="ARBA00022777"/>
    </source>
</evidence>
<evidence type="ECO:0000256" key="1">
    <source>
        <dbReference type="ARBA" id="ARBA00000085"/>
    </source>
</evidence>
<keyword evidence="5" id="KW-0808">Transferase</keyword>
<evidence type="ECO:0000256" key="7">
    <source>
        <dbReference type="ARBA" id="ARBA00023012"/>
    </source>
</evidence>
<accession>A0A2V3Y4G4</accession>
<evidence type="ECO:0000259" key="9">
    <source>
        <dbReference type="PROSITE" id="PS50109"/>
    </source>
</evidence>
<dbReference type="EMBL" id="QJKD01000008">
    <property type="protein sequence ID" value="PXX52018.1"/>
    <property type="molecule type" value="Genomic_DNA"/>
</dbReference>
<dbReference type="InterPro" id="IPR010559">
    <property type="entry name" value="Sig_transdc_His_kin_internal"/>
</dbReference>
<sequence>MKQISLIKNLFSNYIKNLTVYKKMLIMYSGILGTLLVISLIAVRIILNMYDIKLYQTSIKELGYYIDAMETQLLDIEQRSYGIAMDYDMQRQLNEIMLIDDEQKYAYSINNFRTRIIQESINAELVISIIYTDRKNAFYQNGKMHLSVPDDIYQEFLNKCSEAAGGYVYIEPSEQFPYLLSGRDIRHYLNADLRYLGTLIFISEISDIVERNKDVLKVDDTRLYILSDDGIVYGDNVFVDEGFLRTVLDKEYDIVKINKKKYFICHANSDKYSWDYINIVPYDSTFMLSRMMPYLLIVGFILLFAGTVMVIKKVARYITYPLDTLTDTMYIVEQGEFERAKDYLGTGYSTDELGMLQQNFANMLERIQELIRENYEKQILLKDTMYQSLQAQINPHFLYNTLNSVTWMIQAERYQEANQMVISLGELMRQAFSQETMSTVAEEADLLNNYIFIQHIRYENRGRFVMEVEPEAENRMIPRMILQPIVENAIYYGIDQSISICSIHIKICLSNDMVVAEITDDGPGMDTSVLDQVRTFTMKPRGNGIGLKNIYDRLELLYKTDYQFHINSKAGEGTTVTIVLPGTVAEQRNDINIYS</sequence>
<evidence type="ECO:0000256" key="5">
    <source>
        <dbReference type="ARBA" id="ARBA00022679"/>
    </source>
</evidence>
<evidence type="ECO:0000256" key="3">
    <source>
        <dbReference type="ARBA" id="ARBA00012438"/>
    </source>
</evidence>
<keyword evidence="4" id="KW-0597">Phosphoprotein</keyword>
<feature type="transmembrane region" description="Helical" evidence="8">
    <location>
        <begin position="25"/>
        <end position="47"/>
    </location>
</feature>
<dbReference type="SUPFAM" id="SSF55874">
    <property type="entry name" value="ATPase domain of HSP90 chaperone/DNA topoisomerase II/histidine kinase"/>
    <property type="match status" value="1"/>
</dbReference>
<evidence type="ECO:0000313" key="12">
    <source>
        <dbReference type="Proteomes" id="UP000248057"/>
    </source>
</evidence>
<dbReference type="GO" id="GO:0000155">
    <property type="term" value="F:phosphorelay sensor kinase activity"/>
    <property type="evidence" value="ECO:0007669"/>
    <property type="project" value="InterPro"/>
</dbReference>
<dbReference type="InterPro" id="IPR036890">
    <property type="entry name" value="HATPase_C_sf"/>
</dbReference>
<proteinExistence type="predicted"/>
<dbReference type="Pfam" id="PF06580">
    <property type="entry name" value="His_kinase"/>
    <property type="match status" value="1"/>
</dbReference>
<dbReference type="Proteomes" id="UP000248057">
    <property type="component" value="Unassembled WGS sequence"/>
</dbReference>
<dbReference type="GeneID" id="86062507"/>